<dbReference type="GO" id="GO:0003723">
    <property type="term" value="F:RNA binding"/>
    <property type="evidence" value="ECO:0007669"/>
    <property type="project" value="InterPro"/>
</dbReference>
<keyword evidence="1" id="KW-0677">Repeat</keyword>
<reference evidence="3" key="1">
    <citation type="journal article" date="2021" name="Front. Plant Sci.">
        <title>Chromosome-Scale Genome Assembly for Chinese Sour Jujube and Insights Into Its Genome Evolution and Domestication Signature.</title>
        <authorList>
            <person name="Shen L.-Y."/>
            <person name="Luo H."/>
            <person name="Wang X.-L."/>
            <person name="Wang X.-M."/>
            <person name="Qiu X.-J."/>
            <person name="Liu H."/>
            <person name="Zhou S.-S."/>
            <person name="Jia K.-H."/>
            <person name="Nie S."/>
            <person name="Bao Y.-T."/>
            <person name="Zhang R.-G."/>
            <person name="Yun Q.-Z."/>
            <person name="Chai Y.-H."/>
            <person name="Lu J.-Y."/>
            <person name="Li Y."/>
            <person name="Zhao S.-W."/>
            <person name="Mao J.-F."/>
            <person name="Jia S.-G."/>
            <person name="Mao Y.-M."/>
        </authorList>
    </citation>
    <scope>NUCLEOTIDE SEQUENCE</scope>
    <source>
        <strain evidence="3">AT0</strain>
        <tissue evidence="3">Leaf</tissue>
    </source>
</reference>
<feature type="repeat" description="PPR" evidence="2">
    <location>
        <begin position="103"/>
        <end position="137"/>
    </location>
</feature>
<accession>A0A978UVJ8</accession>
<dbReference type="AlphaFoldDB" id="A0A978UVJ8"/>
<dbReference type="PANTHER" id="PTHR47926">
    <property type="entry name" value="PENTATRICOPEPTIDE REPEAT-CONTAINING PROTEIN"/>
    <property type="match status" value="1"/>
</dbReference>
<dbReference type="PANTHER" id="PTHR47926:SF393">
    <property type="entry name" value="REPEAT-CONTAINING PROTEIN, PUTATIVE-RELATED"/>
    <property type="match status" value="1"/>
</dbReference>
<evidence type="ECO:0000256" key="2">
    <source>
        <dbReference type="PROSITE-ProRule" id="PRU00708"/>
    </source>
</evidence>
<dbReference type="Proteomes" id="UP000813462">
    <property type="component" value="Unassembled WGS sequence"/>
</dbReference>
<evidence type="ECO:0008006" key="5">
    <source>
        <dbReference type="Google" id="ProtNLM"/>
    </source>
</evidence>
<evidence type="ECO:0000313" key="3">
    <source>
        <dbReference type="EMBL" id="KAH7518898.1"/>
    </source>
</evidence>
<protein>
    <recommendedName>
        <fullName evidence="5">Pentatricopeptide repeat-containing protein</fullName>
    </recommendedName>
</protein>
<dbReference type="EMBL" id="JAEACU010000009">
    <property type="protein sequence ID" value="KAH7518898.1"/>
    <property type="molecule type" value="Genomic_DNA"/>
</dbReference>
<dbReference type="FunFam" id="1.25.40.10:FF:000470">
    <property type="entry name" value="Pentatricopeptide repeat-containing protein At5g66520"/>
    <property type="match status" value="1"/>
</dbReference>
<sequence>MALSFPMLAPKPRFFCKFPIRRRFFLLRSYTSLPPLPRPPQLSLLADKCSSMDQLKQVHAQMVVSARIHDNFAASRLLSFCALSELGDLSYALRIFRNLPEPNGFMWNTLIRAQASGSNPCEAIYLYVKMRRLGVVPGNHTFPFVLKACSNSRSLKSCKQVHTQVVKFGLDLDLHVVNGLLFLPYATSCLLGPLLVLLGPERAQGAFKGWKKNAAGKTLSSASIHGISNCRAPFSFTDLLQNPDFESPPSNLPKYSTDTVVLSSQNNTIPGWTFEWTVP</sequence>
<dbReference type="InterPro" id="IPR002885">
    <property type="entry name" value="PPR_rpt"/>
</dbReference>
<dbReference type="InterPro" id="IPR046960">
    <property type="entry name" value="PPR_At4g14850-like_plant"/>
</dbReference>
<organism evidence="3 4">
    <name type="scientific">Ziziphus jujuba var. spinosa</name>
    <dbReference type="NCBI Taxonomy" id="714518"/>
    <lineage>
        <taxon>Eukaryota</taxon>
        <taxon>Viridiplantae</taxon>
        <taxon>Streptophyta</taxon>
        <taxon>Embryophyta</taxon>
        <taxon>Tracheophyta</taxon>
        <taxon>Spermatophyta</taxon>
        <taxon>Magnoliopsida</taxon>
        <taxon>eudicotyledons</taxon>
        <taxon>Gunneridae</taxon>
        <taxon>Pentapetalae</taxon>
        <taxon>rosids</taxon>
        <taxon>fabids</taxon>
        <taxon>Rosales</taxon>
        <taxon>Rhamnaceae</taxon>
        <taxon>Paliureae</taxon>
        <taxon>Ziziphus</taxon>
    </lineage>
</organism>
<gene>
    <name evidence="3" type="ORF">FEM48_Zijuj09G0219900</name>
</gene>
<proteinExistence type="predicted"/>
<dbReference type="Gene3D" id="1.25.40.10">
    <property type="entry name" value="Tetratricopeptide repeat domain"/>
    <property type="match status" value="1"/>
</dbReference>
<name>A0A978UVJ8_ZIZJJ</name>
<dbReference type="InterPro" id="IPR011990">
    <property type="entry name" value="TPR-like_helical_dom_sf"/>
</dbReference>
<comment type="caution">
    <text evidence="3">The sequence shown here is derived from an EMBL/GenBank/DDBJ whole genome shotgun (WGS) entry which is preliminary data.</text>
</comment>
<dbReference type="GO" id="GO:0009451">
    <property type="term" value="P:RNA modification"/>
    <property type="evidence" value="ECO:0007669"/>
    <property type="project" value="InterPro"/>
</dbReference>
<dbReference type="PROSITE" id="PS51375">
    <property type="entry name" value="PPR"/>
    <property type="match status" value="1"/>
</dbReference>
<evidence type="ECO:0000313" key="4">
    <source>
        <dbReference type="Proteomes" id="UP000813462"/>
    </source>
</evidence>
<evidence type="ECO:0000256" key="1">
    <source>
        <dbReference type="ARBA" id="ARBA00022737"/>
    </source>
</evidence>
<dbReference type="NCBIfam" id="TIGR00756">
    <property type="entry name" value="PPR"/>
    <property type="match status" value="1"/>
</dbReference>